<dbReference type="Proteomes" id="UP000009073">
    <property type="component" value="Chromosome"/>
</dbReference>
<reference evidence="1 2" key="2">
    <citation type="journal article" date="2011" name="Stand. Genomic Sci.">
        <title>Complete genome sequence of Tolumonas auensis type strain (TA 4).</title>
        <authorList>
            <person name="Chertkov O."/>
            <person name="Copeland A."/>
            <person name="Lucas S."/>
            <person name="Lapidus A."/>
            <person name="Berry K.W."/>
            <person name="Detter J.C."/>
            <person name="Del Rio T.G."/>
            <person name="Hammon N."/>
            <person name="Dalin E."/>
            <person name="Tice H."/>
            <person name="Pitluck S."/>
            <person name="Richardson P."/>
            <person name="Bruce D."/>
            <person name="Goodwin L."/>
            <person name="Han C."/>
            <person name="Tapia R."/>
            <person name="Saunders E."/>
            <person name="Schmutz J."/>
            <person name="Brettin T."/>
            <person name="Larimer F."/>
            <person name="Land M."/>
            <person name="Hauser L."/>
            <person name="Spring S."/>
            <person name="Rohde M."/>
            <person name="Kyrpides N.C."/>
            <person name="Ivanova N."/>
            <person name="Goker M."/>
            <person name="Beller H.R."/>
            <person name="Klenk H.P."/>
            <person name="Woyke T."/>
        </authorList>
    </citation>
    <scope>NUCLEOTIDE SEQUENCE [LARGE SCALE GENOMIC DNA]</scope>
    <source>
        <strain evidence="2">DSM 9187 / TA4</strain>
    </source>
</reference>
<evidence type="ECO:0000313" key="1">
    <source>
        <dbReference type="EMBL" id="ACQ92975.1"/>
    </source>
</evidence>
<name>C4LEF8_TOLAT</name>
<dbReference type="Pfam" id="PF09611">
    <property type="entry name" value="Cas_Csy1"/>
    <property type="match status" value="1"/>
</dbReference>
<accession>C4LEF8</accession>
<dbReference type="NCBIfam" id="TIGR02564">
    <property type="entry name" value="cas_Csy1"/>
    <property type="match status" value="1"/>
</dbReference>
<sequence>MDTISLSSAIDDYISSRRTSRLETRAKEAEKERKTLANDQLALMAWEQKQADLLRSEVERYLPANWLDDAAKRAKQITLVTHAPKYTNGDAKGSGVLADVTLATGEYLCTASLSALNIDVVGNAAALDVANLLLLEVNGEQLVDVLRRGDASPLSPFARDEMQLAEWLAGFRQALESGALSSHKLAKQIYFPVGGDSYHLISPLFASSLAQAQHERIEGQRFGEEAKTARVARKNREPHETDVIDFPNLAVQTFGGTKPQNVSLLNSGRHGKAYLLNSQPPRWKSQDKPPADDQAFWRQYGRLVYPKIRELKSYLLFVVDKESTLSIRDRRAELVADLVSELHQLAARIQSQVAGWSLNTSLSITLAHWLDPARDDKEFVEVRLRNDWQQGVGEQFATWLNRQLQNEQLQMKDAEHSIWRKLVERELKLLKGDLEVLA</sequence>
<dbReference type="HOGENOM" id="CLU_038921_0_0_6"/>
<dbReference type="EMBL" id="CP001616">
    <property type="protein sequence ID" value="ACQ92975.1"/>
    <property type="molecule type" value="Genomic_DNA"/>
</dbReference>
<reference evidence="2" key="1">
    <citation type="submission" date="2009-05" db="EMBL/GenBank/DDBJ databases">
        <title>Complete sequence of Tolumonas auensis DSM 9187.</title>
        <authorList>
            <consortium name="US DOE Joint Genome Institute"/>
            <person name="Lucas S."/>
            <person name="Copeland A."/>
            <person name="Lapidus A."/>
            <person name="Glavina del Rio T."/>
            <person name="Tice H."/>
            <person name="Bruce D."/>
            <person name="Goodwin L."/>
            <person name="Pitluck S."/>
            <person name="Chertkov O."/>
            <person name="Brettin T."/>
            <person name="Detter J.C."/>
            <person name="Han C."/>
            <person name="Larimer F."/>
            <person name="Land M."/>
            <person name="Hauser L."/>
            <person name="Kyrpides N."/>
            <person name="Mikhailova N."/>
            <person name="Spring S."/>
            <person name="Beller H."/>
        </authorList>
    </citation>
    <scope>NUCLEOTIDE SEQUENCE [LARGE SCALE GENOMIC DNA]</scope>
    <source>
        <strain evidence="2">DSM 9187 / TA4</strain>
    </source>
</reference>
<gene>
    <name evidence="1" type="ordered locus">Tola_1360</name>
</gene>
<dbReference type="RefSeq" id="WP_012729574.1">
    <property type="nucleotide sequence ID" value="NC_012691.1"/>
</dbReference>
<dbReference type="KEGG" id="tau:Tola_1360"/>
<dbReference type="InterPro" id="IPR013397">
    <property type="entry name" value="CRISPR-assoc_prot_Csy1"/>
</dbReference>
<dbReference type="STRING" id="595494.Tola_1360"/>
<dbReference type="OrthoDB" id="9815616at2"/>
<dbReference type="eggNOG" id="ENOG502Z8VU">
    <property type="taxonomic scope" value="Bacteria"/>
</dbReference>
<protein>
    <submittedName>
        <fullName evidence="1">CRISPR-associated protein, Csy1 family</fullName>
    </submittedName>
</protein>
<keyword evidence="2" id="KW-1185">Reference proteome</keyword>
<proteinExistence type="predicted"/>
<dbReference type="AlphaFoldDB" id="C4LEF8"/>
<evidence type="ECO:0000313" key="2">
    <source>
        <dbReference type="Proteomes" id="UP000009073"/>
    </source>
</evidence>
<organism evidence="1 2">
    <name type="scientific">Tolumonas auensis (strain DSM 9187 / NBRC 110442 / TA 4)</name>
    <dbReference type="NCBI Taxonomy" id="595494"/>
    <lineage>
        <taxon>Bacteria</taxon>
        <taxon>Pseudomonadati</taxon>
        <taxon>Pseudomonadota</taxon>
        <taxon>Gammaproteobacteria</taxon>
        <taxon>Aeromonadales</taxon>
        <taxon>Aeromonadaceae</taxon>
        <taxon>Tolumonas</taxon>
    </lineage>
</organism>